<sequence>MVVSTVQGKPVTISQELFAVTFELPLEGLTDLHRKMATFTAPKQFHKEPLRSGEDDDMSGSKQPSKIIEPTVTGQDKEIEPVATDDLSLAKNVATMTDSEDTEPLSKFLAWAETDSLETAVRRQEYIIAKYREMLLRKILEAHRQNFKADQPTSVIDLQIISLLFNAHLFAFETLQTQMKMHGLKWDRICSSRLFEGVHRDRGAMIARSNTTIRSLCWIRTKILVDGSWLIQEANDFWVASSQAYDDKLKRIEDRQDALSHEIMEFRVQALEIYNHLTSQLSELFDYINRGRDEKKWESGRSRGPQPPDGGNRSGGGSRSEPPRKRGGGGSQRRDWRYWIGGS</sequence>
<feature type="region of interest" description="Disordered" evidence="1">
    <location>
        <begin position="43"/>
        <end position="70"/>
    </location>
</feature>
<proteinExistence type="predicted"/>
<name>A0A2Z7DE48_9LAMI</name>
<dbReference type="Proteomes" id="UP000250235">
    <property type="component" value="Unassembled WGS sequence"/>
</dbReference>
<protein>
    <submittedName>
        <fullName evidence="2">Splicing factor 3B subunit 1-like</fullName>
    </submittedName>
</protein>
<evidence type="ECO:0000313" key="2">
    <source>
        <dbReference type="EMBL" id="KZV57782.1"/>
    </source>
</evidence>
<organism evidence="2 3">
    <name type="scientific">Dorcoceras hygrometricum</name>
    <dbReference type="NCBI Taxonomy" id="472368"/>
    <lineage>
        <taxon>Eukaryota</taxon>
        <taxon>Viridiplantae</taxon>
        <taxon>Streptophyta</taxon>
        <taxon>Embryophyta</taxon>
        <taxon>Tracheophyta</taxon>
        <taxon>Spermatophyta</taxon>
        <taxon>Magnoliopsida</taxon>
        <taxon>eudicotyledons</taxon>
        <taxon>Gunneridae</taxon>
        <taxon>Pentapetalae</taxon>
        <taxon>asterids</taxon>
        <taxon>lamiids</taxon>
        <taxon>Lamiales</taxon>
        <taxon>Gesneriaceae</taxon>
        <taxon>Didymocarpoideae</taxon>
        <taxon>Trichosporeae</taxon>
        <taxon>Loxocarpinae</taxon>
        <taxon>Dorcoceras</taxon>
    </lineage>
</organism>
<keyword evidence="3" id="KW-1185">Reference proteome</keyword>
<accession>A0A2Z7DE48</accession>
<dbReference type="AlphaFoldDB" id="A0A2Z7DE48"/>
<dbReference type="EMBL" id="KQ987253">
    <property type="protein sequence ID" value="KZV57782.1"/>
    <property type="molecule type" value="Genomic_DNA"/>
</dbReference>
<reference evidence="2 3" key="1">
    <citation type="journal article" date="2015" name="Proc. Natl. Acad. Sci. U.S.A.">
        <title>The resurrection genome of Boea hygrometrica: A blueprint for survival of dehydration.</title>
        <authorList>
            <person name="Xiao L."/>
            <person name="Yang G."/>
            <person name="Zhang L."/>
            <person name="Yang X."/>
            <person name="Zhao S."/>
            <person name="Ji Z."/>
            <person name="Zhou Q."/>
            <person name="Hu M."/>
            <person name="Wang Y."/>
            <person name="Chen M."/>
            <person name="Xu Y."/>
            <person name="Jin H."/>
            <person name="Xiao X."/>
            <person name="Hu G."/>
            <person name="Bao F."/>
            <person name="Hu Y."/>
            <person name="Wan P."/>
            <person name="Li L."/>
            <person name="Deng X."/>
            <person name="Kuang T."/>
            <person name="Xiang C."/>
            <person name="Zhu J.K."/>
            <person name="Oliver M.J."/>
            <person name="He Y."/>
        </authorList>
    </citation>
    <scope>NUCLEOTIDE SEQUENCE [LARGE SCALE GENOMIC DNA]</scope>
    <source>
        <strain evidence="3">cv. XS01</strain>
    </source>
</reference>
<gene>
    <name evidence="2" type="ORF">F511_28284</name>
</gene>
<evidence type="ECO:0000256" key="1">
    <source>
        <dbReference type="SAM" id="MobiDB-lite"/>
    </source>
</evidence>
<feature type="region of interest" description="Disordered" evidence="1">
    <location>
        <begin position="295"/>
        <end position="343"/>
    </location>
</feature>
<evidence type="ECO:0000313" key="3">
    <source>
        <dbReference type="Proteomes" id="UP000250235"/>
    </source>
</evidence>